<proteinExistence type="predicted"/>
<dbReference type="EMBL" id="LAZR01001962">
    <property type="protein sequence ID" value="KKN36487.1"/>
    <property type="molecule type" value="Genomic_DNA"/>
</dbReference>
<dbReference type="PANTHER" id="PTHR42966:SF1">
    <property type="entry name" value="SIALIC ACID SYNTHASE"/>
    <property type="match status" value="1"/>
</dbReference>
<reference evidence="2" key="1">
    <citation type="journal article" date="2015" name="Nature">
        <title>Complex archaea that bridge the gap between prokaryotes and eukaryotes.</title>
        <authorList>
            <person name="Spang A."/>
            <person name="Saw J.H."/>
            <person name="Jorgensen S.L."/>
            <person name="Zaremba-Niedzwiedzka K."/>
            <person name="Martijn J."/>
            <person name="Lind A.E."/>
            <person name="van Eijk R."/>
            <person name="Schleper C."/>
            <person name="Guy L."/>
            <person name="Ettema T.J."/>
        </authorList>
    </citation>
    <scope>NUCLEOTIDE SEQUENCE</scope>
</reference>
<dbReference type="InterPro" id="IPR013785">
    <property type="entry name" value="Aldolase_TIM"/>
</dbReference>
<dbReference type="SUPFAM" id="SSF51569">
    <property type="entry name" value="Aldolase"/>
    <property type="match status" value="1"/>
</dbReference>
<dbReference type="GO" id="GO:0047444">
    <property type="term" value="F:N-acylneuraminate-9-phosphate synthase activity"/>
    <property type="evidence" value="ECO:0007669"/>
    <property type="project" value="TreeGrafter"/>
</dbReference>
<comment type="caution">
    <text evidence="2">The sequence shown here is derived from an EMBL/GenBank/DDBJ whole genome shotgun (WGS) entry which is preliminary data.</text>
</comment>
<evidence type="ECO:0000259" key="1">
    <source>
        <dbReference type="Pfam" id="PF03102"/>
    </source>
</evidence>
<dbReference type="InterPro" id="IPR051690">
    <property type="entry name" value="PseI-like"/>
</dbReference>
<organism evidence="2">
    <name type="scientific">marine sediment metagenome</name>
    <dbReference type="NCBI Taxonomy" id="412755"/>
    <lineage>
        <taxon>unclassified sequences</taxon>
        <taxon>metagenomes</taxon>
        <taxon>ecological metagenomes</taxon>
    </lineage>
</organism>
<dbReference type="GO" id="GO:0016051">
    <property type="term" value="P:carbohydrate biosynthetic process"/>
    <property type="evidence" value="ECO:0007669"/>
    <property type="project" value="InterPro"/>
</dbReference>
<feature type="domain" description="PseI/NeuA/B-like" evidence="1">
    <location>
        <begin position="49"/>
        <end position="217"/>
    </location>
</feature>
<dbReference type="AlphaFoldDB" id="A0A0F9QHK1"/>
<protein>
    <recommendedName>
        <fullName evidence="1">PseI/NeuA/B-like domain-containing protein</fullName>
    </recommendedName>
</protein>
<evidence type="ECO:0000313" key="2">
    <source>
        <dbReference type="EMBL" id="KKN36487.1"/>
    </source>
</evidence>
<dbReference type="Gene3D" id="3.20.20.70">
    <property type="entry name" value="Aldolase class I"/>
    <property type="match status" value="1"/>
</dbReference>
<sequence length="221" mass="25527">MIIAEIGMNFEHPGEAMRLIHLAKENGASLAKFQLFDSMKVHGKKIPQELTFEQAKWLFDYGKSIDMEVFFSVFDVEKVKWCEEIGVKRYKIAASKANTLSIIDAIDKTRKSTIISRNRERPGKAQPHHCDTKFLYCVSEYPTQMDRVSFSDIYFDWDEWQGFSDHTIGLDASKIALARGAEIIEKHFAIDHETSVDAEWSMTPDELKELVRWEKVCKQAL</sequence>
<dbReference type="InterPro" id="IPR013132">
    <property type="entry name" value="PseI/NeuA/B-like_N"/>
</dbReference>
<dbReference type="Pfam" id="PF03102">
    <property type="entry name" value="NeuB"/>
    <property type="match status" value="1"/>
</dbReference>
<dbReference type="PANTHER" id="PTHR42966">
    <property type="entry name" value="N-ACETYLNEURAMINATE SYNTHASE"/>
    <property type="match status" value="1"/>
</dbReference>
<gene>
    <name evidence="2" type="ORF">LCGC14_0773100</name>
</gene>
<accession>A0A0F9QHK1</accession>
<name>A0A0F9QHK1_9ZZZZ</name>